<dbReference type="InterPro" id="IPR020904">
    <property type="entry name" value="Sc_DH/Rdtase_CS"/>
</dbReference>
<evidence type="ECO:0000313" key="5">
    <source>
        <dbReference type="EMBL" id="KIX10719.1"/>
    </source>
</evidence>
<sequence>MSIIERPSPEFLNSKLPSKVAVVTGSASGIGYATAKLLAEYGAQVVVVDLDAAQSQKAADSIGHGAASHACDVTSWTQQVELFEWVVSKFGALDVVICNAGIDPEVNNTFPAGHPTKEKASKSVFYDFSADEMEEVEDGKSQRLKAPPKTIFDVNLMGPIYNLKLAMHHMKRLAKGGRIIFVGSANSYLPLSDTSLYCASKHAILGLMRSASRRTDCKEANITISLLVPWTTVTPLTAPILELIPDSMIVKSVPEDLAWAVAYLVSAEPDKVNGKGVWVQGQKMKEVEDAYYDFTLTLSESTGEKWTEE</sequence>
<evidence type="ECO:0000313" key="6">
    <source>
        <dbReference type="Proteomes" id="UP000053617"/>
    </source>
</evidence>
<name>A0A0D2IXF2_9EURO</name>
<dbReference type="GeneID" id="25289874"/>
<dbReference type="AlphaFoldDB" id="A0A0D2IXF2"/>
<gene>
    <name evidence="5" type="ORF">Z518_01803</name>
</gene>
<protein>
    <submittedName>
        <fullName evidence="5">Rhinocladiella mackenziei CBS 650.93 unplaced genomic scaffold supercont1.1, whole genome shotgun sequence</fullName>
    </submittedName>
</protein>
<dbReference type="PANTHER" id="PTHR43180">
    <property type="entry name" value="3-OXOACYL-(ACYL-CARRIER-PROTEIN) REDUCTASE (AFU_ORTHOLOGUE AFUA_6G11210)"/>
    <property type="match status" value="1"/>
</dbReference>
<dbReference type="Proteomes" id="UP000053617">
    <property type="component" value="Unassembled WGS sequence"/>
</dbReference>
<dbReference type="PROSITE" id="PS00061">
    <property type="entry name" value="ADH_SHORT"/>
    <property type="match status" value="1"/>
</dbReference>
<keyword evidence="3" id="KW-0560">Oxidoreductase</keyword>
<evidence type="ECO:0000256" key="3">
    <source>
        <dbReference type="ARBA" id="ARBA00023002"/>
    </source>
</evidence>
<dbReference type="GO" id="GO:0016491">
    <property type="term" value="F:oxidoreductase activity"/>
    <property type="evidence" value="ECO:0007669"/>
    <property type="project" value="UniProtKB-KW"/>
</dbReference>
<dbReference type="SUPFAM" id="SSF51735">
    <property type="entry name" value="NAD(P)-binding Rossmann-fold domains"/>
    <property type="match status" value="1"/>
</dbReference>
<dbReference type="Pfam" id="PF00106">
    <property type="entry name" value="adh_short"/>
    <property type="match status" value="1"/>
</dbReference>
<evidence type="ECO:0000256" key="2">
    <source>
        <dbReference type="ARBA" id="ARBA00022857"/>
    </source>
</evidence>
<dbReference type="RefSeq" id="XP_013277855.1">
    <property type="nucleotide sequence ID" value="XM_013422401.1"/>
</dbReference>
<comment type="similarity">
    <text evidence="1 4">Belongs to the short-chain dehydrogenases/reductases (SDR) family.</text>
</comment>
<keyword evidence="6" id="KW-1185">Reference proteome</keyword>
<dbReference type="EMBL" id="KN847475">
    <property type="protein sequence ID" value="KIX10719.1"/>
    <property type="molecule type" value="Genomic_DNA"/>
</dbReference>
<dbReference type="InterPro" id="IPR036291">
    <property type="entry name" value="NAD(P)-bd_dom_sf"/>
</dbReference>
<proteinExistence type="inferred from homology"/>
<dbReference type="PANTHER" id="PTHR43180:SF33">
    <property type="entry name" value="15-HYDROXYPROSTAGLANDIN DEHYDROGENASE [NAD(+)]-LIKE"/>
    <property type="match status" value="1"/>
</dbReference>
<dbReference type="Gene3D" id="3.40.50.720">
    <property type="entry name" value="NAD(P)-binding Rossmann-like Domain"/>
    <property type="match status" value="1"/>
</dbReference>
<keyword evidence="2" id="KW-0521">NADP</keyword>
<dbReference type="VEuPathDB" id="FungiDB:Z518_01803"/>
<dbReference type="STRING" id="1442369.A0A0D2IXF2"/>
<dbReference type="PRINTS" id="PR00081">
    <property type="entry name" value="GDHRDH"/>
</dbReference>
<accession>A0A0D2IXF2</accession>
<dbReference type="InterPro" id="IPR002347">
    <property type="entry name" value="SDR_fam"/>
</dbReference>
<evidence type="ECO:0000256" key="1">
    <source>
        <dbReference type="ARBA" id="ARBA00006484"/>
    </source>
</evidence>
<dbReference type="OrthoDB" id="37659at2759"/>
<evidence type="ECO:0000256" key="4">
    <source>
        <dbReference type="RuleBase" id="RU000363"/>
    </source>
</evidence>
<organism evidence="5 6">
    <name type="scientific">Rhinocladiella mackenziei CBS 650.93</name>
    <dbReference type="NCBI Taxonomy" id="1442369"/>
    <lineage>
        <taxon>Eukaryota</taxon>
        <taxon>Fungi</taxon>
        <taxon>Dikarya</taxon>
        <taxon>Ascomycota</taxon>
        <taxon>Pezizomycotina</taxon>
        <taxon>Eurotiomycetes</taxon>
        <taxon>Chaetothyriomycetidae</taxon>
        <taxon>Chaetothyriales</taxon>
        <taxon>Herpotrichiellaceae</taxon>
        <taxon>Rhinocladiella</taxon>
    </lineage>
</organism>
<dbReference type="PRINTS" id="PR00080">
    <property type="entry name" value="SDRFAMILY"/>
</dbReference>
<reference evidence="5 6" key="1">
    <citation type="submission" date="2015-01" db="EMBL/GenBank/DDBJ databases">
        <title>The Genome Sequence of Rhinocladiella mackenzie CBS 650.93.</title>
        <authorList>
            <consortium name="The Broad Institute Genomics Platform"/>
            <person name="Cuomo C."/>
            <person name="de Hoog S."/>
            <person name="Gorbushina A."/>
            <person name="Stielow B."/>
            <person name="Teixiera M."/>
            <person name="Abouelleil A."/>
            <person name="Chapman S.B."/>
            <person name="Priest M."/>
            <person name="Young S.K."/>
            <person name="Wortman J."/>
            <person name="Nusbaum C."/>
            <person name="Birren B."/>
        </authorList>
    </citation>
    <scope>NUCLEOTIDE SEQUENCE [LARGE SCALE GENOMIC DNA]</scope>
    <source>
        <strain evidence="5 6">CBS 650.93</strain>
    </source>
</reference>
<dbReference type="HOGENOM" id="CLU_010194_13_1_1"/>